<evidence type="ECO:0000259" key="4">
    <source>
        <dbReference type="PROSITE" id="PS50949"/>
    </source>
</evidence>
<dbReference type="Gene3D" id="1.20.120.530">
    <property type="entry name" value="GntR ligand-binding domain-like"/>
    <property type="match status" value="1"/>
</dbReference>
<dbReference type="Pfam" id="PF07729">
    <property type="entry name" value="FCD"/>
    <property type="match status" value="1"/>
</dbReference>
<comment type="caution">
    <text evidence="5">The sequence shown here is derived from an EMBL/GenBank/DDBJ whole genome shotgun (WGS) entry which is preliminary data.</text>
</comment>
<reference evidence="5 6" key="1">
    <citation type="journal article" date="2019" name="Int. J. Syst. Evol. Microbiol.">
        <title>The Global Catalogue of Microorganisms (GCM) 10K type strain sequencing project: providing services to taxonomists for standard genome sequencing and annotation.</title>
        <authorList>
            <consortium name="The Broad Institute Genomics Platform"/>
            <consortium name="The Broad Institute Genome Sequencing Center for Infectious Disease"/>
            <person name="Wu L."/>
            <person name="Ma J."/>
        </authorList>
    </citation>
    <scope>NUCLEOTIDE SEQUENCE [LARGE SCALE GENOMIC DNA]</scope>
    <source>
        <strain evidence="5 6">JCM 15914</strain>
    </source>
</reference>
<dbReference type="RefSeq" id="WP_344224486.1">
    <property type="nucleotide sequence ID" value="NZ_BAAAQA010000015.1"/>
</dbReference>
<dbReference type="EMBL" id="BAAAQA010000015">
    <property type="protein sequence ID" value="GAA2116995.1"/>
    <property type="molecule type" value="Genomic_DNA"/>
</dbReference>
<organism evidence="5 6">
    <name type="scientific">Kocuria atrinae</name>
    <dbReference type="NCBI Taxonomy" id="592377"/>
    <lineage>
        <taxon>Bacteria</taxon>
        <taxon>Bacillati</taxon>
        <taxon>Actinomycetota</taxon>
        <taxon>Actinomycetes</taxon>
        <taxon>Micrococcales</taxon>
        <taxon>Micrococcaceae</taxon>
        <taxon>Kocuria</taxon>
    </lineage>
</organism>
<dbReference type="PANTHER" id="PTHR43537:SF45">
    <property type="entry name" value="GNTR FAMILY REGULATORY PROTEIN"/>
    <property type="match status" value="1"/>
</dbReference>
<dbReference type="Proteomes" id="UP001500166">
    <property type="component" value="Unassembled WGS sequence"/>
</dbReference>
<proteinExistence type="predicted"/>
<dbReference type="InterPro" id="IPR036390">
    <property type="entry name" value="WH_DNA-bd_sf"/>
</dbReference>
<gene>
    <name evidence="5" type="ORF">GCM10009824_16170</name>
</gene>
<dbReference type="Pfam" id="PF00392">
    <property type="entry name" value="GntR"/>
    <property type="match status" value="1"/>
</dbReference>
<evidence type="ECO:0000313" key="6">
    <source>
        <dbReference type="Proteomes" id="UP001500166"/>
    </source>
</evidence>
<keyword evidence="3" id="KW-0804">Transcription</keyword>
<evidence type="ECO:0000256" key="3">
    <source>
        <dbReference type="ARBA" id="ARBA00023163"/>
    </source>
</evidence>
<name>A0ABN2XTW2_9MICC</name>
<evidence type="ECO:0000313" key="5">
    <source>
        <dbReference type="EMBL" id="GAA2116995.1"/>
    </source>
</evidence>
<dbReference type="SUPFAM" id="SSF46785">
    <property type="entry name" value="Winged helix' DNA-binding domain"/>
    <property type="match status" value="1"/>
</dbReference>
<sequence length="237" mass="25847">MAVSLNGQSPDDKGARGSLRLEKGHSIPLREQVANSLRHALVAGDLEPGQVLTAPVLATEFGVSATPVREAMLDLATEGHVSPIRYKGYRVVEISPETRANILQLRSLIEIPLMAQVARDGVAPEVLEHTAHVAQRSIDVAQYGELVEFIRLDMELHLGLLETTGNDIAVRHVRSLRYMSRLTGLKDLVATGQLTHTAREHLQIVDALRDRDSEAMNAVMTRHLGHIAGVWAGSGED</sequence>
<dbReference type="SMART" id="SM00895">
    <property type="entry name" value="FCD"/>
    <property type="match status" value="1"/>
</dbReference>
<dbReference type="CDD" id="cd07377">
    <property type="entry name" value="WHTH_GntR"/>
    <property type="match status" value="1"/>
</dbReference>
<keyword evidence="2" id="KW-0238">DNA-binding</keyword>
<feature type="domain" description="HTH gntR-type" evidence="4">
    <location>
        <begin position="27"/>
        <end position="94"/>
    </location>
</feature>
<dbReference type="PROSITE" id="PS50949">
    <property type="entry name" value="HTH_GNTR"/>
    <property type="match status" value="1"/>
</dbReference>
<dbReference type="InterPro" id="IPR000524">
    <property type="entry name" value="Tscrpt_reg_HTH_GntR"/>
</dbReference>
<dbReference type="Gene3D" id="1.10.10.10">
    <property type="entry name" value="Winged helix-like DNA-binding domain superfamily/Winged helix DNA-binding domain"/>
    <property type="match status" value="1"/>
</dbReference>
<dbReference type="InterPro" id="IPR011711">
    <property type="entry name" value="GntR_C"/>
</dbReference>
<keyword evidence="1" id="KW-0805">Transcription regulation</keyword>
<dbReference type="InterPro" id="IPR008920">
    <property type="entry name" value="TF_FadR/GntR_C"/>
</dbReference>
<protein>
    <submittedName>
        <fullName evidence="5">GntR family transcriptional regulator</fullName>
    </submittedName>
</protein>
<accession>A0ABN2XTW2</accession>
<dbReference type="InterPro" id="IPR036388">
    <property type="entry name" value="WH-like_DNA-bd_sf"/>
</dbReference>
<dbReference type="SUPFAM" id="SSF48008">
    <property type="entry name" value="GntR ligand-binding domain-like"/>
    <property type="match status" value="1"/>
</dbReference>
<dbReference type="PANTHER" id="PTHR43537">
    <property type="entry name" value="TRANSCRIPTIONAL REGULATOR, GNTR FAMILY"/>
    <property type="match status" value="1"/>
</dbReference>
<dbReference type="SMART" id="SM00345">
    <property type="entry name" value="HTH_GNTR"/>
    <property type="match status" value="1"/>
</dbReference>
<keyword evidence="6" id="KW-1185">Reference proteome</keyword>
<evidence type="ECO:0000256" key="1">
    <source>
        <dbReference type="ARBA" id="ARBA00023015"/>
    </source>
</evidence>
<evidence type="ECO:0000256" key="2">
    <source>
        <dbReference type="ARBA" id="ARBA00023125"/>
    </source>
</evidence>